<gene>
    <name evidence="3" type="ORF">Ae201684_006498</name>
</gene>
<dbReference type="InterPro" id="IPR011989">
    <property type="entry name" value="ARM-like"/>
</dbReference>
<dbReference type="Pfam" id="PF12348">
    <property type="entry name" value="CLASP_N"/>
    <property type="match status" value="1"/>
</dbReference>
<dbReference type="InterPro" id="IPR016024">
    <property type="entry name" value="ARM-type_fold"/>
</dbReference>
<protein>
    <recommendedName>
        <fullName evidence="2">CLASP N-terminal domain-containing protein</fullName>
    </recommendedName>
</protein>
<keyword evidence="1" id="KW-0812">Transmembrane</keyword>
<evidence type="ECO:0000313" key="3">
    <source>
        <dbReference type="EMBL" id="KAF0737328.1"/>
    </source>
</evidence>
<keyword evidence="4" id="KW-1185">Reference proteome</keyword>
<accession>A0A6G0XB82</accession>
<dbReference type="AlphaFoldDB" id="A0A6G0XB82"/>
<name>A0A6G0XB82_9STRA</name>
<dbReference type="Gene3D" id="1.25.10.10">
    <property type="entry name" value="Leucine-rich Repeat Variant"/>
    <property type="match status" value="1"/>
</dbReference>
<keyword evidence="1" id="KW-1133">Transmembrane helix</keyword>
<comment type="caution">
    <text evidence="3">The sequence shown here is derived from an EMBL/GenBank/DDBJ whole genome shotgun (WGS) entry which is preliminary data.</text>
</comment>
<dbReference type="SUPFAM" id="SSF48371">
    <property type="entry name" value="ARM repeat"/>
    <property type="match status" value="1"/>
</dbReference>
<sequence>MTDSALSMKVAKCVEKLALCGEWIADKKFSKLQRLVRDKAKSEDKDAMLRDVMPLAAPMTKLLPSIKAHVVQATCMLITTLALTLGMSFSPFADQVLVALLHVGQETRLTPEGRVETSNMIRNAGESCLDVLSTHCSYDLDAWMDEYYAPLSGKNIRRLVVKQLGIAMKCRTKAALERYRDRIQDCIHDAIYDHDIRVRQEARAVFCTFSDIWEEDLDDLVHIPPAETRSLLVACYPRERITLALEKQSSPMEMNEPMIAEAVVLKTVVDDATHLSMLDVHILFVMGFLLFLCMSVVSFPVLVRRLQDAVVHPSRVWMHTSQWVANTWTRSQEDLTLDVATWTKTSVD</sequence>
<dbReference type="EMBL" id="VJMJ01000084">
    <property type="protein sequence ID" value="KAF0737328.1"/>
    <property type="molecule type" value="Genomic_DNA"/>
</dbReference>
<proteinExistence type="predicted"/>
<evidence type="ECO:0000313" key="4">
    <source>
        <dbReference type="Proteomes" id="UP000481153"/>
    </source>
</evidence>
<dbReference type="VEuPathDB" id="FungiDB:AeMF1_007037"/>
<dbReference type="InterPro" id="IPR024395">
    <property type="entry name" value="CLASP_N_dom"/>
</dbReference>
<feature type="domain" description="CLASP N-terminal" evidence="2">
    <location>
        <begin position="27"/>
        <end position="216"/>
    </location>
</feature>
<evidence type="ECO:0000259" key="2">
    <source>
        <dbReference type="Pfam" id="PF12348"/>
    </source>
</evidence>
<dbReference type="Proteomes" id="UP000481153">
    <property type="component" value="Unassembled WGS sequence"/>
</dbReference>
<evidence type="ECO:0000256" key="1">
    <source>
        <dbReference type="SAM" id="Phobius"/>
    </source>
</evidence>
<keyword evidence="1" id="KW-0472">Membrane</keyword>
<feature type="transmembrane region" description="Helical" evidence="1">
    <location>
        <begin position="282"/>
        <end position="303"/>
    </location>
</feature>
<reference evidence="3 4" key="1">
    <citation type="submission" date="2019-07" db="EMBL/GenBank/DDBJ databases">
        <title>Genomics analysis of Aphanomyces spp. identifies a new class of oomycete effector associated with host adaptation.</title>
        <authorList>
            <person name="Gaulin E."/>
        </authorList>
    </citation>
    <scope>NUCLEOTIDE SEQUENCE [LARGE SCALE GENOMIC DNA]</scope>
    <source>
        <strain evidence="3 4">ATCC 201684</strain>
    </source>
</reference>
<organism evidence="3 4">
    <name type="scientific">Aphanomyces euteiches</name>
    <dbReference type="NCBI Taxonomy" id="100861"/>
    <lineage>
        <taxon>Eukaryota</taxon>
        <taxon>Sar</taxon>
        <taxon>Stramenopiles</taxon>
        <taxon>Oomycota</taxon>
        <taxon>Saprolegniomycetes</taxon>
        <taxon>Saprolegniales</taxon>
        <taxon>Verrucalvaceae</taxon>
        <taxon>Aphanomyces</taxon>
    </lineage>
</organism>